<keyword evidence="3" id="KW-1185">Reference proteome</keyword>
<accession>A0A931ICB0</accession>
<sequence>MSYEIWYSRPPSMHVSYDCGGMSCGSNTDEHDGDSFVCSDCGTSWSDIDVDGELFETCSGEVPEGGPVNPDEWPVKPGPRR</sequence>
<gene>
    <name evidence="2" type="ORF">IT779_21085</name>
</gene>
<name>A0A931ICB0_9NOCA</name>
<evidence type="ECO:0000313" key="2">
    <source>
        <dbReference type="EMBL" id="MBH0778779.1"/>
    </source>
</evidence>
<protein>
    <submittedName>
        <fullName evidence="2">Uncharacterized protein</fullName>
    </submittedName>
</protein>
<organism evidence="2 3">
    <name type="scientific">Nocardia bovistercoris</name>
    <dbReference type="NCBI Taxonomy" id="2785916"/>
    <lineage>
        <taxon>Bacteria</taxon>
        <taxon>Bacillati</taxon>
        <taxon>Actinomycetota</taxon>
        <taxon>Actinomycetes</taxon>
        <taxon>Mycobacteriales</taxon>
        <taxon>Nocardiaceae</taxon>
        <taxon>Nocardia</taxon>
    </lineage>
</organism>
<reference evidence="2" key="1">
    <citation type="submission" date="2020-11" db="EMBL/GenBank/DDBJ databases">
        <title>Nocardia NEAU-351.nov., a novel actinomycete isolated from the cow dung.</title>
        <authorList>
            <person name="Zhang X."/>
        </authorList>
    </citation>
    <scope>NUCLEOTIDE SEQUENCE</scope>
    <source>
        <strain evidence="2">NEAU-351</strain>
    </source>
</reference>
<proteinExistence type="predicted"/>
<evidence type="ECO:0000313" key="3">
    <source>
        <dbReference type="Proteomes" id="UP000655751"/>
    </source>
</evidence>
<dbReference type="Proteomes" id="UP000655751">
    <property type="component" value="Unassembled WGS sequence"/>
</dbReference>
<feature type="region of interest" description="Disordered" evidence="1">
    <location>
        <begin position="59"/>
        <end position="81"/>
    </location>
</feature>
<evidence type="ECO:0000256" key="1">
    <source>
        <dbReference type="SAM" id="MobiDB-lite"/>
    </source>
</evidence>
<dbReference type="EMBL" id="JADMLG010000008">
    <property type="protein sequence ID" value="MBH0778779.1"/>
    <property type="molecule type" value="Genomic_DNA"/>
</dbReference>
<comment type="caution">
    <text evidence="2">The sequence shown here is derived from an EMBL/GenBank/DDBJ whole genome shotgun (WGS) entry which is preliminary data.</text>
</comment>
<dbReference type="AlphaFoldDB" id="A0A931ICB0"/>
<dbReference type="RefSeq" id="WP_196151076.1">
    <property type="nucleotide sequence ID" value="NZ_JADMLG010000008.1"/>
</dbReference>